<dbReference type="eggNOG" id="COG1216">
    <property type="taxonomic scope" value="Bacteria"/>
</dbReference>
<dbReference type="STRING" id="1088869.GMO_20710"/>
<organism evidence="1 2">
    <name type="scientific">Gluconobacter morbifer G707</name>
    <dbReference type="NCBI Taxonomy" id="1088869"/>
    <lineage>
        <taxon>Bacteria</taxon>
        <taxon>Pseudomonadati</taxon>
        <taxon>Pseudomonadota</taxon>
        <taxon>Alphaproteobacteria</taxon>
        <taxon>Acetobacterales</taxon>
        <taxon>Acetobacteraceae</taxon>
        <taxon>Gluconobacter</taxon>
    </lineage>
</organism>
<evidence type="ECO:0000313" key="1">
    <source>
        <dbReference type="EMBL" id="EHH67618.1"/>
    </source>
</evidence>
<dbReference type="OrthoDB" id="561165at2"/>
<evidence type="ECO:0008006" key="3">
    <source>
        <dbReference type="Google" id="ProtNLM"/>
    </source>
</evidence>
<sequence>MTSSPHLFIATPCFGGTVTVNYMQSLLACMGGAPLHDLHLTLSTIGNDALVTRARNTLLHQFMSATDASHLLFVDSDISFTLHDILALLEADKPLIGGAYPLKSHYWDSETDHFLRNGESPATASLRYVGDCAALRENPALMAQVSYIGTGFMLMTRDMVRQMIAAYPETRYSRIDALQTGTIPDTSDAYALFDSMIDPQTRTYLSEDFAFCRRWTQIGGEVWLHRGLNLTHTGATDFRGNMQARFRPAMTFP</sequence>
<dbReference type="RefSeq" id="WP_008852218.1">
    <property type="nucleotide sequence ID" value="NZ_AGQV01000007.1"/>
</dbReference>
<dbReference type="Proteomes" id="UP000004949">
    <property type="component" value="Unassembled WGS sequence"/>
</dbReference>
<evidence type="ECO:0000313" key="2">
    <source>
        <dbReference type="Proteomes" id="UP000004949"/>
    </source>
</evidence>
<reference evidence="1 2" key="1">
    <citation type="submission" date="2011-10" db="EMBL/GenBank/DDBJ databases">
        <title>Genome sequence of Gluconobacter morbifer G707, isolated from Drosophila gut.</title>
        <authorList>
            <person name="Lee W.-J."/>
            <person name="Kim E.-K."/>
        </authorList>
    </citation>
    <scope>NUCLEOTIDE SEQUENCE [LARGE SCALE GENOMIC DNA]</scope>
    <source>
        <strain evidence="1 2">G707</strain>
    </source>
</reference>
<accession>G6XKQ5</accession>
<proteinExistence type="predicted"/>
<dbReference type="PATRIC" id="fig|1088869.3.peg.2066"/>
<dbReference type="EMBL" id="AGQV01000007">
    <property type="protein sequence ID" value="EHH67618.1"/>
    <property type="molecule type" value="Genomic_DNA"/>
</dbReference>
<keyword evidence="2" id="KW-1185">Reference proteome</keyword>
<name>G6XKQ5_9PROT</name>
<protein>
    <recommendedName>
        <fullName evidence="3">Glycosyltransferase</fullName>
    </recommendedName>
</protein>
<dbReference type="Gene3D" id="3.90.550.40">
    <property type="match status" value="1"/>
</dbReference>
<comment type="caution">
    <text evidence="1">The sequence shown here is derived from an EMBL/GenBank/DDBJ whole genome shotgun (WGS) entry which is preliminary data.</text>
</comment>
<dbReference type="InterPro" id="IPR029044">
    <property type="entry name" value="Nucleotide-diphossugar_trans"/>
</dbReference>
<dbReference type="AlphaFoldDB" id="G6XKQ5"/>
<dbReference type="SUPFAM" id="SSF53448">
    <property type="entry name" value="Nucleotide-diphospho-sugar transferases"/>
    <property type="match status" value="1"/>
</dbReference>
<gene>
    <name evidence="1" type="ORF">GMO_20710</name>
</gene>